<evidence type="ECO:0000313" key="4">
    <source>
        <dbReference type="EMBL" id="TWU56846.1"/>
    </source>
</evidence>
<feature type="domain" description="ASPIC/UnbV" evidence="3">
    <location>
        <begin position="928"/>
        <end position="994"/>
    </location>
</feature>
<dbReference type="AlphaFoldDB" id="A0A5C6F9L5"/>
<keyword evidence="1" id="KW-0732">Signal</keyword>
<dbReference type="InterPro" id="IPR028994">
    <property type="entry name" value="Integrin_alpha_N"/>
</dbReference>
<gene>
    <name evidence="4" type="ORF">Poly51_27630</name>
</gene>
<organism evidence="4 5">
    <name type="scientific">Rubripirellula tenax</name>
    <dbReference type="NCBI Taxonomy" id="2528015"/>
    <lineage>
        <taxon>Bacteria</taxon>
        <taxon>Pseudomonadati</taxon>
        <taxon>Planctomycetota</taxon>
        <taxon>Planctomycetia</taxon>
        <taxon>Pirellulales</taxon>
        <taxon>Pirellulaceae</taxon>
        <taxon>Rubripirellula</taxon>
    </lineage>
</organism>
<comment type="caution">
    <text evidence="4">The sequence shown here is derived from an EMBL/GenBank/DDBJ whole genome shotgun (WGS) entry which is preliminary data.</text>
</comment>
<protein>
    <submittedName>
        <fullName evidence="4">ASPIC and UnbV</fullName>
    </submittedName>
</protein>
<evidence type="ECO:0000313" key="5">
    <source>
        <dbReference type="Proteomes" id="UP000318288"/>
    </source>
</evidence>
<dbReference type="PANTHER" id="PTHR16026">
    <property type="entry name" value="CARTILAGE ACIDIC PROTEIN 1"/>
    <property type="match status" value="1"/>
</dbReference>
<dbReference type="Gene3D" id="2.130.10.130">
    <property type="entry name" value="Integrin alpha, N-terminal"/>
    <property type="match status" value="2"/>
</dbReference>
<proteinExistence type="predicted"/>
<dbReference type="Pfam" id="PF13517">
    <property type="entry name" value="FG-GAP_3"/>
    <property type="match status" value="1"/>
</dbReference>
<feature type="region of interest" description="Disordered" evidence="2">
    <location>
        <begin position="31"/>
        <end position="52"/>
    </location>
</feature>
<evidence type="ECO:0000256" key="1">
    <source>
        <dbReference type="ARBA" id="ARBA00022729"/>
    </source>
</evidence>
<dbReference type="InterPro" id="IPR011990">
    <property type="entry name" value="TPR-like_helical_dom_sf"/>
</dbReference>
<evidence type="ECO:0000256" key="2">
    <source>
        <dbReference type="SAM" id="MobiDB-lite"/>
    </source>
</evidence>
<dbReference type="SUPFAM" id="SSF48452">
    <property type="entry name" value="TPR-like"/>
    <property type="match status" value="2"/>
</dbReference>
<name>A0A5C6F9L5_9BACT</name>
<sequence>MRSVIDAHSVRFTITLCCVSFVMGCRSESENIPSETVSSPVATDHPPAPSKQQRLDAAGRHLKSGEFERADDVIRALLIEDPDDQQASALMLRILLHRNDVASAIELLDRMGSQNPERRDDFDAHAASLLFQRKDFDAAITRLERLLGRSPDFDEARHLLAKVLDEQGDTFSSNQQARQLLNHTMLNRDELIGLIFPTRTHLTEQDISDSDAMRLKHRPSVLSVASTHRILGNPREALASLDASSDFTSRRNPAGIALYGRSLADAQMMDRLALWVAEAPAECESYPDFWMACGALARLNDPAVATECFVKAIRIEPGSIDAHYGLIQALEECGRHALAEKFRTRSNAVDSLARDVKRIRESTKPDPQDFVDVATQLMNVGRPLEAIAWQEYAIANFAPNSEERRSIPTYKTKVLERFPTGRDEETLLDELAESECSQAIAWLAASRSNPVNPSTMNAIDDRRPVPSGIDDLPFCDPVFVDVADRMKLSFQYFNAASPVDREFQIFQAFGGGAACIDFDRDGAVDFYLAQAGTTPPNGISAFANGLFRNQGKHFVDVIESSSADDRAYSVGVSAGDWNQDGFADLFIGNLGRNRLLINQGDGTFSDSQDPAIGQEQAYTSSVAIADLNDDGLPDIVEINYLDDPRIFAPIERDLEGKPVSLPGPLQFQPAMDRMILSVGDGTMDARPLGDQASDQFSTGLALIVTDIDGNRGNEVFVANDLRANQLWVRDDKTSEWNDAAVGVGVAYGTQGKPMACMGIAAADFDRNGQLDLHISNFENEWSNQYMQTKSGTFVDSAVPFRLDALSRKMLGFGTQAIDFDNNTIWDLIVGNGHIEDLTDKGSLFAMPTQLLAGSSDGFVETHVAGDDTYWQGMHFSRAMAKCDFNRDGKIDLLVTDLKSKPSLLENQTPTSHHGLQLELVGTRSERDAIGAIVVVEFGSTELMQTVQTGDGYLSKNESALFFGLGDTKSIDRVRVRWPSGIEQVFTDLDVDSRWQLVENAPTPWQLNVGVSPRK</sequence>
<dbReference type="Gene3D" id="1.25.40.10">
    <property type="entry name" value="Tetratricopeptide repeat domain"/>
    <property type="match status" value="1"/>
</dbReference>
<accession>A0A5C6F9L5</accession>
<evidence type="ECO:0000259" key="3">
    <source>
        <dbReference type="Pfam" id="PF07593"/>
    </source>
</evidence>
<feature type="compositionally biased region" description="Polar residues" evidence="2">
    <location>
        <begin position="31"/>
        <end position="41"/>
    </location>
</feature>
<reference evidence="4 5" key="1">
    <citation type="submission" date="2019-02" db="EMBL/GenBank/DDBJ databases">
        <title>Deep-cultivation of Planctomycetes and their phenomic and genomic characterization uncovers novel biology.</title>
        <authorList>
            <person name="Wiegand S."/>
            <person name="Jogler M."/>
            <person name="Boedeker C."/>
            <person name="Pinto D."/>
            <person name="Vollmers J."/>
            <person name="Rivas-Marin E."/>
            <person name="Kohn T."/>
            <person name="Peeters S.H."/>
            <person name="Heuer A."/>
            <person name="Rast P."/>
            <person name="Oberbeckmann S."/>
            <person name="Bunk B."/>
            <person name="Jeske O."/>
            <person name="Meyerdierks A."/>
            <person name="Storesund J.E."/>
            <person name="Kallscheuer N."/>
            <person name="Luecker S."/>
            <person name="Lage O.M."/>
            <person name="Pohl T."/>
            <person name="Merkel B.J."/>
            <person name="Hornburger P."/>
            <person name="Mueller R.-W."/>
            <person name="Bruemmer F."/>
            <person name="Labrenz M."/>
            <person name="Spormann A.M."/>
            <person name="Op Den Camp H."/>
            <person name="Overmann J."/>
            <person name="Amann R."/>
            <person name="Jetten M.S.M."/>
            <person name="Mascher T."/>
            <person name="Medema M.H."/>
            <person name="Devos D.P."/>
            <person name="Kaster A.-K."/>
            <person name="Ovreas L."/>
            <person name="Rohde M."/>
            <person name="Galperin M.Y."/>
            <person name="Jogler C."/>
        </authorList>
    </citation>
    <scope>NUCLEOTIDE SEQUENCE [LARGE SCALE GENOMIC DNA]</scope>
    <source>
        <strain evidence="4 5">Poly51</strain>
    </source>
</reference>
<dbReference type="InterPro" id="IPR013517">
    <property type="entry name" value="FG-GAP"/>
</dbReference>
<dbReference type="InterPro" id="IPR011519">
    <property type="entry name" value="UnbV_ASPIC"/>
</dbReference>
<keyword evidence="5" id="KW-1185">Reference proteome</keyword>
<dbReference type="EMBL" id="SJPW01000003">
    <property type="protein sequence ID" value="TWU56846.1"/>
    <property type="molecule type" value="Genomic_DNA"/>
</dbReference>
<dbReference type="SUPFAM" id="SSF69318">
    <property type="entry name" value="Integrin alpha N-terminal domain"/>
    <property type="match status" value="1"/>
</dbReference>
<dbReference type="Pfam" id="PF07593">
    <property type="entry name" value="UnbV_ASPIC"/>
    <property type="match status" value="1"/>
</dbReference>
<dbReference type="Pfam" id="PF14559">
    <property type="entry name" value="TPR_19"/>
    <property type="match status" value="2"/>
</dbReference>
<dbReference type="InterPro" id="IPR027039">
    <property type="entry name" value="Crtac1"/>
</dbReference>
<dbReference type="PANTHER" id="PTHR16026:SF0">
    <property type="entry name" value="CARTILAGE ACIDIC PROTEIN 1"/>
    <property type="match status" value="1"/>
</dbReference>
<dbReference type="Proteomes" id="UP000318288">
    <property type="component" value="Unassembled WGS sequence"/>
</dbReference>
<dbReference type="PROSITE" id="PS51257">
    <property type="entry name" value="PROKAR_LIPOPROTEIN"/>
    <property type="match status" value="1"/>
</dbReference>